<proteinExistence type="predicted"/>
<comment type="caution">
    <text evidence="1">The sequence shown here is derived from an EMBL/GenBank/DDBJ whole genome shotgun (WGS) entry which is preliminary data.</text>
</comment>
<gene>
    <name evidence="1" type="ORF">K0U00_06025</name>
</gene>
<evidence type="ECO:0000313" key="2">
    <source>
        <dbReference type="Proteomes" id="UP001519887"/>
    </source>
</evidence>
<dbReference type="EMBL" id="JAHZIK010000093">
    <property type="protein sequence ID" value="MBW7453595.1"/>
    <property type="molecule type" value="Genomic_DNA"/>
</dbReference>
<dbReference type="Proteomes" id="UP001519887">
    <property type="component" value="Unassembled WGS sequence"/>
</dbReference>
<organism evidence="1 2">
    <name type="scientific">Paenibacillus sepulcri</name>
    <dbReference type="NCBI Taxonomy" id="359917"/>
    <lineage>
        <taxon>Bacteria</taxon>
        <taxon>Bacillati</taxon>
        <taxon>Bacillota</taxon>
        <taxon>Bacilli</taxon>
        <taxon>Bacillales</taxon>
        <taxon>Paenibacillaceae</taxon>
        <taxon>Paenibacillus</taxon>
    </lineage>
</organism>
<name>A0ABS7BY69_9BACL</name>
<keyword evidence="2" id="KW-1185">Reference proteome</keyword>
<dbReference type="RefSeq" id="WP_210044262.1">
    <property type="nucleotide sequence ID" value="NZ_JBHLVU010000004.1"/>
</dbReference>
<sequence length="68" mass="7885">METFNFKLDEPVTLLWKLDGDSMRLTAKKSDQNILLYPDREFGTGSFATSKNPPHMASLRWVFALFFI</sequence>
<reference evidence="1 2" key="1">
    <citation type="submission" date="2021-07" db="EMBL/GenBank/DDBJ databases">
        <title>Paenibacillus radiodurans sp. nov., isolated from the southeastern edge of Tengger Desert.</title>
        <authorList>
            <person name="Zhang G."/>
        </authorList>
    </citation>
    <scope>NUCLEOTIDE SEQUENCE [LARGE SCALE GENOMIC DNA]</scope>
    <source>
        <strain evidence="1 2">CCM 7311</strain>
    </source>
</reference>
<protein>
    <submittedName>
        <fullName evidence="1">Uncharacterized protein</fullName>
    </submittedName>
</protein>
<accession>A0ABS7BY69</accession>
<evidence type="ECO:0000313" key="1">
    <source>
        <dbReference type="EMBL" id="MBW7453595.1"/>
    </source>
</evidence>